<accession>A0A2A9NFT8</accession>
<dbReference type="EMBL" id="KZ302132">
    <property type="protein sequence ID" value="PFH47121.1"/>
    <property type="molecule type" value="Genomic_DNA"/>
</dbReference>
<reference evidence="1 2" key="1">
    <citation type="submission" date="2014-02" db="EMBL/GenBank/DDBJ databases">
        <title>Transposable element dynamics among asymbiotic and ectomycorrhizal Amanita fungi.</title>
        <authorList>
            <consortium name="DOE Joint Genome Institute"/>
            <person name="Hess J."/>
            <person name="Skrede I."/>
            <person name="Wolfe B."/>
            <person name="LaButti K."/>
            <person name="Ohm R.A."/>
            <person name="Grigoriev I.V."/>
            <person name="Pringle A."/>
        </authorList>
    </citation>
    <scope>NUCLEOTIDE SEQUENCE [LARGE SCALE GENOMIC DNA]</scope>
    <source>
        <strain evidence="1 2">SKay4041</strain>
    </source>
</reference>
<name>A0A2A9NFT8_9AGAR</name>
<gene>
    <name evidence="1" type="ORF">AMATHDRAFT_68368</name>
</gene>
<keyword evidence="2" id="KW-1185">Reference proteome</keyword>
<dbReference type="OrthoDB" id="432970at2759"/>
<sequence length="87" mass="9621">MVPSTYWLPCAQPSAIGDTPAVCLTRDLPPELPANILSLGPTDDAYNVLYTVYVGLGARMYYSMRFYASHTRIVKINLLPAQRENAS</sequence>
<dbReference type="AlphaFoldDB" id="A0A2A9NFT8"/>
<proteinExistence type="predicted"/>
<evidence type="ECO:0000313" key="2">
    <source>
        <dbReference type="Proteomes" id="UP000242287"/>
    </source>
</evidence>
<dbReference type="Proteomes" id="UP000242287">
    <property type="component" value="Unassembled WGS sequence"/>
</dbReference>
<protein>
    <submittedName>
        <fullName evidence="1">Uncharacterized protein</fullName>
    </submittedName>
</protein>
<organism evidence="1 2">
    <name type="scientific">Amanita thiersii Skay4041</name>
    <dbReference type="NCBI Taxonomy" id="703135"/>
    <lineage>
        <taxon>Eukaryota</taxon>
        <taxon>Fungi</taxon>
        <taxon>Dikarya</taxon>
        <taxon>Basidiomycota</taxon>
        <taxon>Agaricomycotina</taxon>
        <taxon>Agaricomycetes</taxon>
        <taxon>Agaricomycetidae</taxon>
        <taxon>Agaricales</taxon>
        <taxon>Pluteineae</taxon>
        <taxon>Amanitaceae</taxon>
        <taxon>Amanita</taxon>
    </lineage>
</organism>
<evidence type="ECO:0000313" key="1">
    <source>
        <dbReference type="EMBL" id="PFH47121.1"/>
    </source>
</evidence>